<protein>
    <submittedName>
        <fullName evidence="3">Amidase</fullName>
        <ecNumber evidence="3">3.5.1.4</ecNumber>
    </submittedName>
</protein>
<accession>A0A6I4V2T4</accession>
<evidence type="ECO:0000259" key="2">
    <source>
        <dbReference type="Pfam" id="PF01425"/>
    </source>
</evidence>
<dbReference type="Pfam" id="PF01425">
    <property type="entry name" value="Amidase"/>
    <property type="match status" value="1"/>
</dbReference>
<keyword evidence="3" id="KW-0378">Hydrolase</keyword>
<name>A0A6I4V2T4_9SPHN</name>
<evidence type="ECO:0000313" key="4">
    <source>
        <dbReference type="Proteomes" id="UP000471435"/>
    </source>
</evidence>
<dbReference type="AlphaFoldDB" id="A0A6I4V2T4"/>
<dbReference type="OrthoDB" id="8872210at2"/>
<organism evidence="3 4">
    <name type="scientific">Pontixanthobacter luteolus</name>
    <dbReference type="NCBI Taxonomy" id="295089"/>
    <lineage>
        <taxon>Bacteria</taxon>
        <taxon>Pseudomonadati</taxon>
        <taxon>Pseudomonadota</taxon>
        <taxon>Alphaproteobacteria</taxon>
        <taxon>Sphingomonadales</taxon>
        <taxon>Erythrobacteraceae</taxon>
        <taxon>Pontixanthobacter</taxon>
    </lineage>
</organism>
<sequence>MKKFILPIAAAISCASCAALPAAEASEAASLQAAPVQRPTRPIESNLMPRVSLAAAAAKLQTERIAALDDAGPQLNAVISLNPDAAAQAQAAERAGLPLSGLTVLIKDNIETRELPTTAGSLALKDNLTGRDAPLVANLRAAGGVVLGKTNLSEWANIRDDDSTSGWSAVGGLTRNPHDPARNTCGSSSGSGAAVAAGFAWAAIGTETNGSISCPASINGIVGFKPSVGLVSRRHVVPISSTQDTAGPMAKDVMRAARLLGAIAAEDAADPVTMIVPNRRADYTEGLSEYSLRGVRIGVMRKQIGNNDGVRGEFTKALADLERAGAVLVDIDFEPNQEMYSDSFTVLLFELREEMGKYLGSLPGEDMPRSLADLIRFNEQNASTEMQYFGQGLFELAESTTDREAYEKARENAVRIAGPETLDRLLDDYEVQFLVAPTRGPAWVSDLGNGDTYDGSIGFGSPAAIAGYPHLTVPMGQVDGLPVGISFFGAKWSDHDVLKAGAAYERARTSQIPVPDFGAWMPSKR</sequence>
<feature type="domain" description="Amidase" evidence="2">
    <location>
        <begin position="67"/>
        <end position="498"/>
    </location>
</feature>
<dbReference type="RefSeq" id="WP_160730457.1">
    <property type="nucleotide sequence ID" value="NZ_WTYP01000001.1"/>
</dbReference>
<comment type="caution">
    <text evidence="3">The sequence shown here is derived from an EMBL/GenBank/DDBJ whole genome shotgun (WGS) entry which is preliminary data.</text>
</comment>
<dbReference type="Gene3D" id="3.90.1300.10">
    <property type="entry name" value="Amidase signature (AS) domain"/>
    <property type="match status" value="1"/>
</dbReference>
<dbReference type="NCBIfam" id="NF006006">
    <property type="entry name" value="PRK08137.1"/>
    <property type="match status" value="1"/>
</dbReference>
<dbReference type="EMBL" id="WTYP01000001">
    <property type="protein sequence ID" value="MXP47326.1"/>
    <property type="molecule type" value="Genomic_DNA"/>
</dbReference>
<dbReference type="InterPro" id="IPR023631">
    <property type="entry name" value="Amidase_dom"/>
</dbReference>
<evidence type="ECO:0000313" key="3">
    <source>
        <dbReference type="EMBL" id="MXP47326.1"/>
    </source>
</evidence>
<feature type="signal peptide" evidence="1">
    <location>
        <begin position="1"/>
        <end position="18"/>
    </location>
</feature>
<dbReference type="SUPFAM" id="SSF75304">
    <property type="entry name" value="Amidase signature (AS) enzymes"/>
    <property type="match status" value="1"/>
</dbReference>
<dbReference type="Proteomes" id="UP000471435">
    <property type="component" value="Unassembled WGS sequence"/>
</dbReference>
<dbReference type="PANTHER" id="PTHR42678">
    <property type="entry name" value="AMIDASE"/>
    <property type="match status" value="1"/>
</dbReference>
<feature type="chain" id="PRO_5026292925" evidence="1">
    <location>
        <begin position="19"/>
        <end position="525"/>
    </location>
</feature>
<dbReference type="InterPro" id="IPR036928">
    <property type="entry name" value="AS_sf"/>
</dbReference>
<proteinExistence type="predicted"/>
<evidence type="ECO:0000256" key="1">
    <source>
        <dbReference type="SAM" id="SignalP"/>
    </source>
</evidence>
<dbReference type="GO" id="GO:0004040">
    <property type="term" value="F:amidase activity"/>
    <property type="evidence" value="ECO:0007669"/>
    <property type="project" value="UniProtKB-EC"/>
</dbReference>
<reference evidence="3 4" key="1">
    <citation type="submission" date="2019-12" db="EMBL/GenBank/DDBJ databases">
        <title>Genomic-based taxomic classification of the family Erythrobacteraceae.</title>
        <authorList>
            <person name="Xu L."/>
        </authorList>
    </citation>
    <scope>NUCLEOTIDE SEQUENCE [LARGE SCALE GENOMIC DNA]</scope>
    <source>
        <strain evidence="3 4">SW-109</strain>
    </source>
</reference>
<keyword evidence="4" id="KW-1185">Reference proteome</keyword>
<dbReference type="EC" id="3.5.1.4" evidence="3"/>
<keyword evidence="1" id="KW-0732">Signal</keyword>
<dbReference type="PANTHER" id="PTHR42678:SF34">
    <property type="entry name" value="OS04G0183300 PROTEIN"/>
    <property type="match status" value="1"/>
</dbReference>
<gene>
    <name evidence="3" type="ORF">GRI43_07965</name>
</gene>